<name>W7X9N4_TETTS</name>
<feature type="transmembrane region" description="Helical" evidence="1">
    <location>
        <begin position="69"/>
        <end position="85"/>
    </location>
</feature>
<evidence type="ECO:0000256" key="1">
    <source>
        <dbReference type="SAM" id="Phobius"/>
    </source>
</evidence>
<keyword evidence="3" id="KW-1185">Reference proteome</keyword>
<dbReference type="AlphaFoldDB" id="W7X9N4"/>
<dbReference type="GeneID" id="24438301"/>
<dbReference type="RefSeq" id="XP_012654300.1">
    <property type="nucleotide sequence ID" value="XM_012798846.1"/>
</dbReference>
<proteinExistence type="predicted"/>
<organism evidence="2 3">
    <name type="scientific">Tetrahymena thermophila (strain SB210)</name>
    <dbReference type="NCBI Taxonomy" id="312017"/>
    <lineage>
        <taxon>Eukaryota</taxon>
        <taxon>Sar</taxon>
        <taxon>Alveolata</taxon>
        <taxon>Ciliophora</taxon>
        <taxon>Intramacronucleata</taxon>
        <taxon>Oligohymenophorea</taxon>
        <taxon>Hymenostomatida</taxon>
        <taxon>Tetrahymenina</taxon>
        <taxon>Tetrahymenidae</taxon>
        <taxon>Tetrahymena</taxon>
    </lineage>
</organism>
<dbReference type="Proteomes" id="UP000009168">
    <property type="component" value="Unassembled WGS sequence"/>
</dbReference>
<accession>W7X9N4</accession>
<protein>
    <submittedName>
        <fullName evidence="2">Transmembrane protein, putative</fullName>
    </submittedName>
</protein>
<evidence type="ECO:0000313" key="2">
    <source>
        <dbReference type="EMBL" id="EWS73113.1"/>
    </source>
</evidence>
<reference evidence="3" key="1">
    <citation type="journal article" date="2006" name="PLoS Biol.">
        <title>Macronuclear genome sequence of the ciliate Tetrahymena thermophila, a model eukaryote.</title>
        <authorList>
            <person name="Eisen J.A."/>
            <person name="Coyne R.S."/>
            <person name="Wu M."/>
            <person name="Wu D."/>
            <person name="Thiagarajan M."/>
            <person name="Wortman J.R."/>
            <person name="Badger J.H."/>
            <person name="Ren Q."/>
            <person name="Amedeo P."/>
            <person name="Jones K.M."/>
            <person name="Tallon L.J."/>
            <person name="Delcher A.L."/>
            <person name="Salzberg S.L."/>
            <person name="Silva J.C."/>
            <person name="Haas B.J."/>
            <person name="Majoros W.H."/>
            <person name="Farzad M."/>
            <person name="Carlton J.M."/>
            <person name="Smith R.K. Jr."/>
            <person name="Garg J."/>
            <person name="Pearlman R.E."/>
            <person name="Karrer K.M."/>
            <person name="Sun L."/>
            <person name="Manning G."/>
            <person name="Elde N.C."/>
            <person name="Turkewitz A.P."/>
            <person name="Asai D.J."/>
            <person name="Wilkes D.E."/>
            <person name="Wang Y."/>
            <person name="Cai H."/>
            <person name="Collins K."/>
            <person name="Stewart B.A."/>
            <person name="Lee S.R."/>
            <person name="Wilamowska K."/>
            <person name="Weinberg Z."/>
            <person name="Ruzzo W.L."/>
            <person name="Wloga D."/>
            <person name="Gaertig J."/>
            <person name="Frankel J."/>
            <person name="Tsao C.-C."/>
            <person name="Gorovsky M.A."/>
            <person name="Keeling P.J."/>
            <person name="Waller R.F."/>
            <person name="Patron N.J."/>
            <person name="Cherry J.M."/>
            <person name="Stover N.A."/>
            <person name="Krieger C.J."/>
            <person name="del Toro C."/>
            <person name="Ryder H.F."/>
            <person name="Williamson S.C."/>
            <person name="Barbeau R.A."/>
            <person name="Hamilton E.P."/>
            <person name="Orias E."/>
        </authorList>
    </citation>
    <scope>NUCLEOTIDE SEQUENCE [LARGE SCALE GENOMIC DNA]</scope>
    <source>
        <strain evidence="3">SB210</strain>
    </source>
</reference>
<dbReference type="EMBL" id="GG662608">
    <property type="protein sequence ID" value="EWS73113.1"/>
    <property type="molecule type" value="Genomic_DNA"/>
</dbReference>
<keyword evidence="1" id="KW-1133">Transmembrane helix</keyword>
<keyword evidence="1" id="KW-0472">Membrane</keyword>
<evidence type="ECO:0000313" key="3">
    <source>
        <dbReference type="Proteomes" id="UP000009168"/>
    </source>
</evidence>
<dbReference type="InParanoid" id="W7X9N4"/>
<sequence>MKQNNLKYYQVFILYNIIFSLQLQIFEVQKSTQTAFTIITFPDQCDTPFRFHNQSQIMCLMGSQIYKKLYFVFMNLRIVIIISFSKDSITLLVRLFYHFSCLVPLQSIIYTSQHYQTGNFRNQIHQKINLPLSLFFLKQIFKKRIISLQDIILKCGFDCFLKNLQLLQILHKKLIYVEQHFNGKKQDIPYLNEKVKQFNQIKFQRYMKKRAVKTKYFIKNYENKTKQKISLKVQLKASQMRKNQKENLIKKQHQNYRKNNKRFLIKRQQIAEIGNLSNNLIFRSALIKYYFSFVFIQKILSVEFIKIF</sequence>
<dbReference type="KEGG" id="tet:TTHERM_000304132"/>
<gene>
    <name evidence="2" type="ORF">TTHERM_000304132</name>
</gene>
<keyword evidence="1 2" id="KW-0812">Transmembrane</keyword>